<accession>A0A163K4M2</accession>
<keyword evidence="1" id="KW-0343">GTPase activation</keyword>
<evidence type="ECO:0000259" key="4">
    <source>
        <dbReference type="PROSITE" id="PS50018"/>
    </source>
</evidence>
<feature type="domain" description="Ras-GAP" evidence="4">
    <location>
        <begin position="1333"/>
        <end position="1527"/>
    </location>
</feature>
<dbReference type="InParanoid" id="A0A163K4M2"/>
<dbReference type="GO" id="GO:0005096">
    <property type="term" value="F:GTPase activator activity"/>
    <property type="evidence" value="ECO:0007669"/>
    <property type="project" value="UniProtKB-KW"/>
</dbReference>
<dbReference type="InterPro" id="IPR023152">
    <property type="entry name" value="RasGAP_CS"/>
</dbReference>
<dbReference type="Gene3D" id="2.30.29.30">
    <property type="entry name" value="Pleckstrin-homology domain (PH domain)/Phosphotyrosine-binding domain (PTB)"/>
    <property type="match status" value="1"/>
</dbReference>
<gene>
    <name evidence="5" type="primary">ABSGL_11226.1 scaffold 12295</name>
</gene>
<feature type="region of interest" description="Disordered" evidence="3">
    <location>
        <begin position="935"/>
        <end position="972"/>
    </location>
</feature>
<dbReference type="SUPFAM" id="SSF52087">
    <property type="entry name" value="CRAL/TRIO domain"/>
    <property type="match status" value="1"/>
</dbReference>
<name>A0A163K4M2_ABSGL</name>
<keyword evidence="6" id="KW-1185">Reference proteome</keyword>
<dbReference type="InterPro" id="IPR011993">
    <property type="entry name" value="PH-like_dom_sf"/>
</dbReference>
<dbReference type="InterPro" id="IPR016024">
    <property type="entry name" value="ARM-type_fold"/>
</dbReference>
<dbReference type="Gene3D" id="3.40.525.10">
    <property type="entry name" value="CRAL-TRIO lipid binding domain"/>
    <property type="match status" value="1"/>
</dbReference>
<dbReference type="InterPro" id="IPR039360">
    <property type="entry name" value="Ras_GTPase"/>
</dbReference>
<dbReference type="InterPro" id="IPR036865">
    <property type="entry name" value="CRAL-TRIO_dom_sf"/>
</dbReference>
<feature type="region of interest" description="Disordered" evidence="3">
    <location>
        <begin position="1567"/>
        <end position="1594"/>
    </location>
</feature>
<dbReference type="EMBL" id="LT554468">
    <property type="protein sequence ID" value="SAM05351.1"/>
    <property type="molecule type" value="Genomic_DNA"/>
</dbReference>
<feature type="compositionally biased region" description="Low complexity" evidence="3">
    <location>
        <begin position="531"/>
        <end position="540"/>
    </location>
</feature>
<dbReference type="STRING" id="4829.A0A163K4M2"/>
<dbReference type="Pfam" id="PF13716">
    <property type="entry name" value="CRAL_TRIO_2"/>
    <property type="match status" value="1"/>
</dbReference>
<dbReference type="InterPro" id="IPR001251">
    <property type="entry name" value="CRAL-TRIO_dom"/>
</dbReference>
<dbReference type="SUPFAM" id="SSF48371">
    <property type="entry name" value="ARM repeat"/>
    <property type="match status" value="2"/>
</dbReference>
<proteinExistence type="predicted"/>
<dbReference type="PANTHER" id="PTHR10194:SF142">
    <property type="entry name" value="NEUROFIBROMIN"/>
    <property type="match status" value="1"/>
</dbReference>
<reference evidence="5" key="1">
    <citation type="submission" date="2016-04" db="EMBL/GenBank/DDBJ databases">
        <authorList>
            <person name="Evans L.H."/>
            <person name="Alamgir A."/>
            <person name="Owens N."/>
            <person name="Weber N.D."/>
            <person name="Virtaneva K."/>
            <person name="Barbian K."/>
            <person name="Babar A."/>
            <person name="Rosenke K."/>
        </authorList>
    </citation>
    <scope>NUCLEOTIDE SEQUENCE [LARGE SCALE GENOMIC DNA]</scope>
    <source>
        <strain evidence="5">CBS 101.48</strain>
    </source>
</reference>
<dbReference type="SUPFAM" id="SSF48350">
    <property type="entry name" value="GTPase activation domain, GAP"/>
    <property type="match status" value="1"/>
</dbReference>
<feature type="compositionally biased region" description="Polar residues" evidence="3">
    <location>
        <begin position="939"/>
        <end position="948"/>
    </location>
</feature>
<dbReference type="Proteomes" id="UP000078561">
    <property type="component" value="Unassembled WGS sequence"/>
</dbReference>
<keyword evidence="2" id="KW-0597">Phosphoprotein</keyword>
<evidence type="ECO:0000256" key="2">
    <source>
        <dbReference type="ARBA" id="ARBA00022553"/>
    </source>
</evidence>
<dbReference type="PROSITE" id="PS00509">
    <property type="entry name" value="RAS_GTPASE_ACTIV_1"/>
    <property type="match status" value="1"/>
</dbReference>
<dbReference type="InterPro" id="IPR008936">
    <property type="entry name" value="Rho_GTPase_activation_prot"/>
</dbReference>
<feature type="region of interest" description="Disordered" evidence="3">
    <location>
        <begin position="845"/>
        <end position="902"/>
    </location>
</feature>
<organism evidence="5">
    <name type="scientific">Absidia glauca</name>
    <name type="common">Pin mould</name>
    <dbReference type="NCBI Taxonomy" id="4829"/>
    <lineage>
        <taxon>Eukaryota</taxon>
        <taxon>Fungi</taxon>
        <taxon>Fungi incertae sedis</taxon>
        <taxon>Mucoromycota</taxon>
        <taxon>Mucoromycotina</taxon>
        <taxon>Mucoromycetes</taxon>
        <taxon>Mucorales</taxon>
        <taxon>Cunninghamellaceae</taxon>
        <taxon>Absidia</taxon>
    </lineage>
</organism>
<dbReference type="PANTHER" id="PTHR10194">
    <property type="entry name" value="RAS GTPASE-ACTIVATING PROTEINS"/>
    <property type="match status" value="1"/>
</dbReference>
<sequence>MSSDTKLILSWINKISAKLPYHSGQSFGTLEHDPVLRLSGKAMSFHLERILNLKHYRLSTIIDGIIKTFGAVTVPPPPDEMTSNRVVPLNIVQTNHFLIQLLSVCMQQHWLHLDNASTHPNGIHRQLRDPPPLDSRLAKQVLDLMLRFMYHTSNPSSERATFFTHQMYCYCDREFTQGAWADFSVFMSHLHSTNLMTSVYEKACRVIYYISASNWALVFSKIKSSILHLSTTSEATPDTLMLRLLESSSLNARRLSMVLDEVQLSFLRFKKNTQLNLAVLLRRGIWNWVEGYPIEFEDLQLGQKRLDGSPEILFDMCNSLADTTRKKTYFWPLQNMLLMLCPDILTNITLNYSHGNYSKKSQFLNALQLVIRGDHMAEVAVICYTDICLAAYKLPKDSGATLLSLIPNVKLDLEAWIFSPTKPYTHGADMLNAGVILDRKMLMRDADFALLQLSPEYFIDSLDTFRSNASRPLTMNASRLKVGVLVESELSHEKILPAKEYQRMGNYTKQTFFTLTRLHQDHLNSPGVIGSGSSNTSNTSKNPATQGNASIVMRSKSAFGSPLSLTIHNDNSDDNPHGSSTDYTDADIVDMIHDILLIIRAQPAYILSCPECANDPNEVAKVIITITTYLNDPSPILSDVASSCLYTIHQPKMIHLWDTSDTFMITYWEISSQVLLLVSDYILNHRHGKGLGLKRLINLLKQLLGSNLDVLASRTGAPPAEEPFLKIWHQTITALESTLLVLLCSTDDFIYARVNDCIRLLCEVIQILDNMGEYQFLRSTMYENIGAYMELVTRLDVVPGGRKSHQKRLGQVLRQMTRCTPGNLAAWEEVWRRWKRMTPRITYPENSNTLLDGKQQQSTLNDNATPGRRTSISPSSFAQHNGDAISNPTARTGHLTTAIDPSTSKCLEDPTIEWEYYTSFLSVLAQICLVPTNEDESHSAVSSSPRYTSSKDQGRSSSSADSSHSDTHRNTIDSMLSGANETMADDFVGTMVDLLVCDNLMVRERVREILGGDLSPSLYWIMTQHFKLYMNACFEQKKPIYDARRILFVDQSISVLRIMLARRESADVLVEVDFVELIGQFCTYITALDDNVTSRKIKIKLCQFCDSLVSQRNQLSIHKDVVVRSILLKTIHRWTSDFDLQANTPLWHPRSRLVKSMTLEDNLQVDLDMACLKTMVPVLYQLPLQPTEPTREVDLIQRKSKMFYKYFTFFLKLLDRCKGAEMEMGHDSATATTSMNRSNIGAFKDNIILCLSNLLSANVDVGLKYSLSMGYHQDIPTRSAFMQVLTNILKQGTEFETLAESVMTDRYRKLVDMIFQYDYAIPLSLCNVSSASETDNVATALLASFASKGKSLTLLRLLIENEVQQTISESDLFRKTSIATRCLTLFAKANGSGYIVSVLKPVMDELVSWPKDQHCFELDPNNVSYDHYGKNKDNVIRATSLILDAICSSTFMAPACFRAVCNIILEAVKNRFPESKYTAIGSFIFLRFFCPVIVSPESAGLVKPGLIDKESRRGLLIIAKVVQNIANNVLFGSKEVYMVVLNDFVTENMYLVTSYLRNMTFVDGTNNDGNSSSGSSNSDKVNSKSSVPDTGISPQMNDTDYRLLHSVLAKSFEKIQHDLATKKLLMFDNQESLTSWNDFMEEFSMVLVQLGPPPENIKNLANFGLQHRYISKVKDSRQYTEFMRSFGNCPTNAIAEKNICYAGGSSMAGHSVMYFIFRRLRVEEVDMELFLYYFFQVMENMYGKPFVVVVDATQFGPDNEISKDRLQHFSELIPNSILSVVPSIIVYNANTCFRRFLKRSNTPVSQKITKRITFAITMKELAEYIKPSEVQLPKSTEKDPTTITFFPVSRVWQYNFETPVTIKVNTEYVQMISSRKQELIPGKLTLTNDVYHISELQGFSNAGSQANQLSFMSSADKTTIVLRTPKHNNLLHAILDSKRRYEASKSSTLSNRIIRPSDVPGRLLNMALLNLGSSDSRLRLTAYNLLYTLCRTFNFNVGSHLLNTQELCIPPNCFKFISKISGRLAVTQQHLTLEFLNECFIGFDKSTEDQRYLCLHYMTPWIPNLVETSHGTAEEVAKTKAVLHMLISISLKSIHTSIQTKLWRTLGTISTVWDLVIEASVDISKEHGLGSREAELMADTCVTLSNILVRSKLVAVSLRLLRRTTFNPVKSLMDHPYWLDIAVLTRFNLMLSFDNCGPMKNYVPDILHIVTLLIGVGPTLIRTTIHGITINLIQSLCISPKLADANRRELQQLMAKVGERRMQLMFGLIKPYANAFTINSDTLTDPLPEPFDLAVLHTILMQLSQIIQIGAPTTDISNAWRARWMSHVTGVVFQSNPAVQPRAFVALGCLGHLHDNNDDDTTDDDDLMYQILCSLRRALLKFDPDNPTLVLSITMCLGDVVGNMKGSSRYLAPLFWVALSLRSINHPALILHATELLQNVLQAMNAAHLFDAGEMAMKKLLFDTRVPYGDVCYHLDRLNGVNFETHFSFAVVGILMKGAAKEATHQCLLTFLNCATRQAKTTVNETVLGYVTSLISVARQKPRQLWFAGVHYTNDDDDDEMILTRPNNNLERLFEKLDIPDDDTALLFLSCLVAQLKNGLEDEDERLFLYELLSHAATIMSDVFCSVYPTLLPQINALITSSDSLPLLKAIQSILMAAFSDSRFQNPTSMHDQLASMGFLVFEDPTAVTTAARMVEVSSLTSQIVERIIQ</sequence>
<dbReference type="PROSITE" id="PS50018">
    <property type="entry name" value="RAS_GTPASE_ACTIV_2"/>
    <property type="match status" value="1"/>
</dbReference>
<dbReference type="InterPro" id="IPR001936">
    <property type="entry name" value="RasGAP_dom"/>
</dbReference>
<dbReference type="CDD" id="cd00170">
    <property type="entry name" value="SEC14"/>
    <property type="match status" value="1"/>
</dbReference>
<evidence type="ECO:0000256" key="1">
    <source>
        <dbReference type="ARBA" id="ARBA00022468"/>
    </source>
</evidence>
<feature type="compositionally biased region" description="Low complexity" evidence="3">
    <location>
        <begin position="1567"/>
        <end position="1587"/>
    </location>
</feature>
<evidence type="ECO:0000256" key="3">
    <source>
        <dbReference type="SAM" id="MobiDB-lite"/>
    </source>
</evidence>
<protein>
    <recommendedName>
        <fullName evidence="4">Ras-GAP domain-containing protein</fullName>
    </recommendedName>
</protein>
<evidence type="ECO:0000313" key="6">
    <source>
        <dbReference type="Proteomes" id="UP000078561"/>
    </source>
</evidence>
<dbReference type="SMART" id="SM00323">
    <property type="entry name" value="RasGAP"/>
    <property type="match status" value="1"/>
</dbReference>
<feature type="region of interest" description="Disordered" evidence="3">
    <location>
        <begin position="526"/>
        <end position="546"/>
    </location>
</feature>
<dbReference type="Pfam" id="PF00616">
    <property type="entry name" value="RasGAP"/>
    <property type="match status" value="1"/>
</dbReference>
<dbReference type="Gene3D" id="1.10.506.10">
    <property type="entry name" value="GTPase Activation - p120gap, domain 1"/>
    <property type="match status" value="2"/>
</dbReference>
<dbReference type="OrthoDB" id="28245at2759"/>
<evidence type="ECO:0000313" key="5">
    <source>
        <dbReference type="EMBL" id="SAM05351.1"/>
    </source>
</evidence>
<feature type="compositionally biased region" description="Polar residues" evidence="3">
    <location>
        <begin position="845"/>
        <end position="890"/>
    </location>
</feature>